<dbReference type="HOGENOM" id="CLU_681627_0_0_1"/>
<evidence type="ECO:0000256" key="1">
    <source>
        <dbReference type="SAM" id="MobiDB-lite"/>
    </source>
</evidence>
<feature type="region of interest" description="Disordered" evidence="1">
    <location>
        <begin position="244"/>
        <end position="264"/>
    </location>
</feature>
<gene>
    <name evidence="2" type="ORF">JAAARDRAFT_62739</name>
</gene>
<name>A0A067P8R4_9AGAM</name>
<dbReference type="Proteomes" id="UP000027265">
    <property type="component" value="Unassembled WGS sequence"/>
</dbReference>
<protein>
    <submittedName>
        <fullName evidence="2">Uncharacterized protein</fullName>
    </submittedName>
</protein>
<dbReference type="OrthoDB" id="2635672at2759"/>
<dbReference type="InParanoid" id="A0A067P8R4"/>
<reference evidence="3" key="1">
    <citation type="journal article" date="2014" name="Proc. Natl. Acad. Sci. U.S.A.">
        <title>Extensive sampling of basidiomycete genomes demonstrates inadequacy of the white-rot/brown-rot paradigm for wood decay fungi.</title>
        <authorList>
            <person name="Riley R."/>
            <person name="Salamov A.A."/>
            <person name="Brown D.W."/>
            <person name="Nagy L.G."/>
            <person name="Floudas D."/>
            <person name="Held B.W."/>
            <person name="Levasseur A."/>
            <person name="Lombard V."/>
            <person name="Morin E."/>
            <person name="Otillar R."/>
            <person name="Lindquist E.A."/>
            <person name="Sun H."/>
            <person name="LaButti K.M."/>
            <person name="Schmutz J."/>
            <person name="Jabbour D."/>
            <person name="Luo H."/>
            <person name="Baker S.E."/>
            <person name="Pisabarro A.G."/>
            <person name="Walton J.D."/>
            <person name="Blanchette R.A."/>
            <person name="Henrissat B."/>
            <person name="Martin F."/>
            <person name="Cullen D."/>
            <person name="Hibbett D.S."/>
            <person name="Grigoriev I.V."/>
        </authorList>
    </citation>
    <scope>NUCLEOTIDE SEQUENCE [LARGE SCALE GENOMIC DNA]</scope>
    <source>
        <strain evidence="3">MUCL 33604</strain>
    </source>
</reference>
<accession>A0A067P8R4</accession>
<evidence type="ECO:0000313" key="2">
    <source>
        <dbReference type="EMBL" id="KDQ51164.1"/>
    </source>
</evidence>
<dbReference type="EMBL" id="KL197751">
    <property type="protein sequence ID" value="KDQ51164.1"/>
    <property type="molecule type" value="Genomic_DNA"/>
</dbReference>
<dbReference type="AlphaFoldDB" id="A0A067P8R4"/>
<evidence type="ECO:0000313" key="3">
    <source>
        <dbReference type="Proteomes" id="UP000027265"/>
    </source>
</evidence>
<sequence>MQAHQHISTESLASGRDSDIDTRTIVSPASIFSLDESETATLRAPSLSSGSLFSKSQETIVPKKARRGMMGIIQCVLTPFNKSDSTNDKLSDPCNPLTEISRLLKRYKISTISGHRAKAKKLSSTILYISTQLDYECIEAITRLPYPYLPKFAGISVCIHEPYTNKLKTLTDFVERMSALGAVFLTFCLRHDERRNKVERWKEGENEALVGFLGALEGKDCGLLVIDEHRGIWLCRSQHPDGPQFEVSEPSHANPEKLPSPPPLPSSYSVPVLPSPLSTLTILEISHPLMFASPWLTYLTQTINSSPLVSLSLRSDNLPFQDWSSLLHNISVPSLQSLCISGQLQRVDFMEFRERHKTVRMWGYVRDGERFVHFKDGVWPWSVSRRDVTPIRVGVSR</sequence>
<proteinExistence type="predicted"/>
<organism evidence="2 3">
    <name type="scientific">Jaapia argillacea MUCL 33604</name>
    <dbReference type="NCBI Taxonomy" id="933084"/>
    <lineage>
        <taxon>Eukaryota</taxon>
        <taxon>Fungi</taxon>
        <taxon>Dikarya</taxon>
        <taxon>Basidiomycota</taxon>
        <taxon>Agaricomycotina</taxon>
        <taxon>Agaricomycetes</taxon>
        <taxon>Agaricomycetidae</taxon>
        <taxon>Jaapiales</taxon>
        <taxon>Jaapiaceae</taxon>
        <taxon>Jaapia</taxon>
    </lineage>
</organism>
<keyword evidence="3" id="KW-1185">Reference proteome</keyword>